<dbReference type="PANTHER" id="PTHR30349">
    <property type="entry name" value="PHAGE INTEGRASE-RELATED"/>
    <property type="match status" value="1"/>
</dbReference>
<evidence type="ECO:0000256" key="2">
    <source>
        <dbReference type="ARBA" id="ARBA00022908"/>
    </source>
</evidence>
<feature type="domain" description="Tyr recombinase" evidence="6">
    <location>
        <begin position="110"/>
        <end position="299"/>
    </location>
</feature>
<dbReference type="InterPro" id="IPR044068">
    <property type="entry name" value="CB"/>
</dbReference>
<dbReference type="InterPro" id="IPR011010">
    <property type="entry name" value="DNA_brk_join_enz"/>
</dbReference>
<evidence type="ECO:0008006" key="10">
    <source>
        <dbReference type="Google" id="ProtNLM"/>
    </source>
</evidence>
<evidence type="ECO:0000256" key="4">
    <source>
        <dbReference type="ARBA" id="ARBA00023172"/>
    </source>
</evidence>
<dbReference type="PANTHER" id="PTHR30349:SF81">
    <property type="entry name" value="TYROSINE RECOMBINASE XERC"/>
    <property type="match status" value="1"/>
</dbReference>
<protein>
    <recommendedName>
        <fullName evidence="10">Tyr recombinase domain-containing protein</fullName>
    </recommendedName>
</protein>
<proteinExistence type="predicted"/>
<dbReference type="GO" id="GO:0003677">
    <property type="term" value="F:DNA binding"/>
    <property type="evidence" value="ECO:0007669"/>
    <property type="project" value="UniProtKB-UniRule"/>
</dbReference>
<dbReference type="PROSITE" id="PS51900">
    <property type="entry name" value="CB"/>
    <property type="match status" value="1"/>
</dbReference>
<keyword evidence="2" id="KW-0229">DNA integration</keyword>
<dbReference type="GO" id="GO:0006310">
    <property type="term" value="P:DNA recombination"/>
    <property type="evidence" value="ECO:0007669"/>
    <property type="project" value="UniProtKB-KW"/>
</dbReference>
<accession>W4L5N2</accession>
<sequence>MPGSWPDPSLLAGRVAERSRTEYARDAAAYVRFCESPEATLEAAQLARWGSHLAQDTTYSPNTINRKLAAVKCLIRAAAAEGLVGAEVAQAFAAVEGVKPAALKHRLKAHARTRIAPDDMRRLCESPDARTLAGQRDRALLATLASSGCRVSEVVSLQRSQLRAETDYVGVEVCGKGQSQPRQAPLSREAYARIERWLAARPVHSAYLFTRFNGRGLQSRASAEPMSRTSAWRLVQRYAEEVGLEHVKPHDFRRFVGTELTRQRGIRQAQRALGHQRIETTAQHYVLDALEGGLTDGLY</sequence>
<name>W4L5N2_ENTF1</name>
<dbReference type="EMBL" id="AZHW01001330">
    <property type="protein sequence ID" value="ETW93000.1"/>
    <property type="molecule type" value="Genomic_DNA"/>
</dbReference>
<comment type="caution">
    <text evidence="8">The sequence shown here is derived from an EMBL/GenBank/DDBJ whole genome shotgun (WGS) entry which is preliminary data.</text>
</comment>
<dbReference type="HOGENOM" id="CLU_851744_0_0_7"/>
<dbReference type="GO" id="GO:0015074">
    <property type="term" value="P:DNA integration"/>
    <property type="evidence" value="ECO:0007669"/>
    <property type="project" value="UniProtKB-KW"/>
</dbReference>
<gene>
    <name evidence="8" type="ORF">ETSY1_41160</name>
</gene>
<dbReference type="InterPro" id="IPR013762">
    <property type="entry name" value="Integrase-like_cat_sf"/>
</dbReference>
<evidence type="ECO:0000313" key="8">
    <source>
        <dbReference type="EMBL" id="ETW93000.1"/>
    </source>
</evidence>
<dbReference type="Gene3D" id="1.10.443.10">
    <property type="entry name" value="Intergrase catalytic core"/>
    <property type="match status" value="1"/>
</dbReference>
<evidence type="ECO:0000256" key="3">
    <source>
        <dbReference type="ARBA" id="ARBA00023125"/>
    </source>
</evidence>
<evidence type="ECO:0000256" key="5">
    <source>
        <dbReference type="PROSITE-ProRule" id="PRU01248"/>
    </source>
</evidence>
<dbReference type="SUPFAM" id="SSF56349">
    <property type="entry name" value="DNA breaking-rejoining enzymes"/>
    <property type="match status" value="1"/>
</dbReference>
<dbReference type="GO" id="GO:0007059">
    <property type="term" value="P:chromosome segregation"/>
    <property type="evidence" value="ECO:0007669"/>
    <property type="project" value="UniProtKB-KW"/>
</dbReference>
<dbReference type="AlphaFoldDB" id="W4L5N2"/>
<dbReference type="InterPro" id="IPR010998">
    <property type="entry name" value="Integrase_recombinase_N"/>
</dbReference>
<dbReference type="InterPro" id="IPR050090">
    <property type="entry name" value="Tyrosine_recombinase_XerCD"/>
</dbReference>
<evidence type="ECO:0000256" key="1">
    <source>
        <dbReference type="ARBA" id="ARBA00022829"/>
    </source>
</evidence>
<evidence type="ECO:0000259" key="6">
    <source>
        <dbReference type="PROSITE" id="PS51898"/>
    </source>
</evidence>
<dbReference type="PROSITE" id="PS51898">
    <property type="entry name" value="TYR_RECOMBINASE"/>
    <property type="match status" value="1"/>
</dbReference>
<evidence type="ECO:0000313" key="9">
    <source>
        <dbReference type="Proteomes" id="UP000019141"/>
    </source>
</evidence>
<dbReference type="Gene3D" id="1.10.150.130">
    <property type="match status" value="1"/>
</dbReference>
<evidence type="ECO:0000259" key="7">
    <source>
        <dbReference type="PROSITE" id="PS51900"/>
    </source>
</evidence>
<keyword evidence="9" id="KW-1185">Reference proteome</keyword>
<keyword evidence="4" id="KW-0233">DNA recombination</keyword>
<keyword evidence="3 5" id="KW-0238">DNA-binding</keyword>
<organism evidence="8 9">
    <name type="scientific">Entotheonella factor</name>
    <dbReference type="NCBI Taxonomy" id="1429438"/>
    <lineage>
        <taxon>Bacteria</taxon>
        <taxon>Pseudomonadati</taxon>
        <taxon>Nitrospinota/Tectimicrobiota group</taxon>
        <taxon>Candidatus Tectimicrobiota</taxon>
        <taxon>Candidatus Entotheonellia</taxon>
        <taxon>Candidatus Entotheonellales</taxon>
        <taxon>Candidatus Entotheonellaceae</taxon>
        <taxon>Candidatus Entotheonella</taxon>
    </lineage>
</organism>
<dbReference type="InterPro" id="IPR002104">
    <property type="entry name" value="Integrase_catalytic"/>
</dbReference>
<dbReference type="Pfam" id="PF00589">
    <property type="entry name" value="Phage_integrase"/>
    <property type="match status" value="1"/>
</dbReference>
<dbReference type="SUPFAM" id="SSF47823">
    <property type="entry name" value="lambda integrase-like, N-terminal domain"/>
    <property type="match status" value="1"/>
</dbReference>
<feature type="domain" description="Core-binding (CB)" evidence="7">
    <location>
        <begin position="1"/>
        <end position="79"/>
    </location>
</feature>
<reference evidence="8 9" key="1">
    <citation type="journal article" date="2014" name="Nature">
        <title>An environmental bacterial taxon with a large and distinct metabolic repertoire.</title>
        <authorList>
            <person name="Wilson M.C."/>
            <person name="Mori T."/>
            <person name="Ruckert C."/>
            <person name="Uria A.R."/>
            <person name="Helf M.J."/>
            <person name="Takada K."/>
            <person name="Gernert C."/>
            <person name="Steffens U.A."/>
            <person name="Heycke N."/>
            <person name="Schmitt S."/>
            <person name="Rinke C."/>
            <person name="Helfrich E.J."/>
            <person name="Brachmann A.O."/>
            <person name="Gurgui C."/>
            <person name="Wakimoto T."/>
            <person name="Kracht M."/>
            <person name="Crusemann M."/>
            <person name="Hentschel U."/>
            <person name="Abe I."/>
            <person name="Matsunaga S."/>
            <person name="Kalinowski J."/>
            <person name="Takeyama H."/>
            <person name="Piel J."/>
        </authorList>
    </citation>
    <scope>NUCLEOTIDE SEQUENCE [LARGE SCALE GENOMIC DNA]</scope>
    <source>
        <strain evidence="9">TSY1</strain>
    </source>
</reference>
<keyword evidence="1" id="KW-0159">Chromosome partition</keyword>
<dbReference type="Proteomes" id="UP000019141">
    <property type="component" value="Unassembled WGS sequence"/>
</dbReference>